<dbReference type="KEGG" id="mbe:MBM_01630"/>
<sequence length="570" mass="60733">MKFSATFAVPAAIAACTYNVQAAGTNCRVFPGDISWPSTASWSELNSTVDGKLISTVPIGTPCHGSAYDAAECEAIKASWQLVELHLDHPSSVMQPYFANQSCDPFTAESQSCLLGNYVQYAINVTSVSDIVAGVKFAVSNNVRFVIRNTGHDFLGRSTGAGALSVWTHYLKDIEFMHFSDQYYSGSAVKIGAGIQGYEITAAAAAQGLVVVGGECPTVGLAGGYTQGGGHSALSTNFGLAADQTLSFEVVTAAGDLVTASRTNNSDLYWALSGGGGGNYGVVVSMTIKTYPDAPVGGAYLQIGAAYTTADKFYQAIEEFHTLLPAMIDNGTMIIYFFGAAFFALQPVTAYNKTGDDVKAILAPWIAVLDSLSVPFTVSYTSSATYAEHYETYMGPLPYGNIGVAEYQFGSRLIPRSVVQKNNPALQAVYRNLTEHGLLLGGVATDVSAPVKSGNISNAVLPAWRDALIHTYLTTPWNTSASAWEQMLRDQDAMTNDWVPQIEAVTPGSGAYMNEANYRQPDYQNAFFGANYAKLLAVKKAWDPDSLFYATAGVGSETWAIASDGRMCKA</sequence>
<dbReference type="GO" id="GO:0071949">
    <property type="term" value="F:FAD binding"/>
    <property type="evidence" value="ECO:0007669"/>
    <property type="project" value="InterPro"/>
</dbReference>
<feature type="chain" id="PRO_5003853053" evidence="3">
    <location>
        <begin position="23"/>
        <end position="570"/>
    </location>
</feature>
<evidence type="ECO:0000259" key="4">
    <source>
        <dbReference type="PROSITE" id="PS51387"/>
    </source>
</evidence>
<dbReference type="InterPro" id="IPR006094">
    <property type="entry name" value="Oxid_FAD_bind_N"/>
</dbReference>
<dbReference type="PROSITE" id="PS51387">
    <property type="entry name" value="FAD_PCMH"/>
    <property type="match status" value="1"/>
</dbReference>
<dbReference type="InterPro" id="IPR016169">
    <property type="entry name" value="FAD-bd_PCMH_sub2"/>
</dbReference>
<gene>
    <name evidence="5" type="ORF">MBM_01630</name>
</gene>
<dbReference type="OrthoDB" id="9983560at2759"/>
<dbReference type="PANTHER" id="PTHR13878">
    <property type="entry name" value="GULONOLACTONE OXIDASE"/>
    <property type="match status" value="1"/>
</dbReference>
<dbReference type="PANTHER" id="PTHR13878:SF91">
    <property type="entry name" value="FAD BINDING DOMAIN PROTEIN (AFU_ORTHOLOGUE AFUA_6G12070)-RELATED"/>
    <property type="match status" value="1"/>
</dbReference>
<dbReference type="HOGENOM" id="CLU_018354_4_2_1"/>
<feature type="signal peptide" evidence="3">
    <location>
        <begin position="1"/>
        <end position="22"/>
    </location>
</feature>
<evidence type="ECO:0000313" key="5">
    <source>
        <dbReference type="EMBL" id="EKD19678.1"/>
    </source>
</evidence>
<comment type="similarity">
    <text evidence="1">Belongs to the oxygen-dependent FAD-linked oxidoreductase family.</text>
</comment>
<keyword evidence="2" id="KW-0560">Oxidoreductase</keyword>
<accession>K1XFW7</accession>
<dbReference type="Gene3D" id="3.30.465.10">
    <property type="match status" value="2"/>
</dbReference>
<keyword evidence="3" id="KW-0732">Signal</keyword>
<dbReference type="Pfam" id="PF01565">
    <property type="entry name" value="FAD_binding_4"/>
    <property type="match status" value="1"/>
</dbReference>
<reference evidence="5 6" key="1">
    <citation type="journal article" date="2012" name="BMC Genomics">
        <title>Sequencing the genome of Marssonina brunnea reveals fungus-poplar co-evolution.</title>
        <authorList>
            <person name="Zhu S."/>
            <person name="Cao Y.-Z."/>
            <person name="Jiang C."/>
            <person name="Tan B.-Y."/>
            <person name="Wang Z."/>
            <person name="Feng S."/>
            <person name="Zhang L."/>
            <person name="Su X.-H."/>
            <person name="Brejova B."/>
            <person name="Vinar T."/>
            <person name="Xu M."/>
            <person name="Wang M.-X."/>
            <person name="Zhang S.-G."/>
            <person name="Huang M.-R."/>
            <person name="Wu R."/>
            <person name="Zhou Y."/>
        </authorList>
    </citation>
    <scope>NUCLEOTIDE SEQUENCE [LARGE SCALE GENOMIC DNA]</scope>
    <source>
        <strain evidence="5 6">MB_m1</strain>
    </source>
</reference>
<evidence type="ECO:0000256" key="2">
    <source>
        <dbReference type="ARBA" id="ARBA00023002"/>
    </source>
</evidence>
<keyword evidence="6" id="KW-1185">Reference proteome</keyword>
<dbReference type="eggNOG" id="ENOG502QQWK">
    <property type="taxonomic scope" value="Eukaryota"/>
</dbReference>
<organism evidence="5 6">
    <name type="scientific">Marssonina brunnea f. sp. multigermtubi (strain MB_m1)</name>
    <name type="common">Marssonina leaf spot fungus</name>
    <dbReference type="NCBI Taxonomy" id="1072389"/>
    <lineage>
        <taxon>Eukaryota</taxon>
        <taxon>Fungi</taxon>
        <taxon>Dikarya</taxon>
        <taxon>Ascomycota</taxon>
        <taxon>Pezizomycotina</taxon>
        <taxon>Leotiomycetes</taxon>
        <taxon>Helotiales</taxon>
        <taxon>Drepanopezizaceae</taxon>
        <taxon>Drepanopeziza</taxon>
    </lineage>
</organism>
<dbReference type="InterPro" id="IPR036318">
    <property type="entry name" value="FAD-bd_PCMH-like_sf"/>
</dbReference>
<protein>
    <submittedName>
        <fullName evidence="5">FAD binding domain protein</fullName>
    </submittedName>
</protein>
<dbReference type="InterPro" id="IPR016166">
    <property type="entry name" value="FAD-bd_PCMH"/>
</dbReference>
<dbReference type="InParanoid" id="K1XFW7"/>
<dbReference type="OMA" id="WSSPTYQ"/>
<evidence type="ECO:0000256" key="1">
    <source>
        <dbReference type="ARBA" id="ARBA00005466"/>
    </source>
</evidence>
<dbReference type="InterPro" id="IPR050432">
    <property type="entry name" value="FAD-linked_Oxidoreductases_BP"/>
</dbReference>
<dbReference type="SUPFAM" id="SSF56176">
    <property type="entry name" value="FAD-binding/transporter-associated domain-like"/>
    <property type="match status" value="1"/>
</dbReference>
<feature type="domain" description="FAD-binding PCMH-type" evidence="4">
    <location>
        <begin position="114"/>
        <end position="293"/>
    </location>
</feature>
<dbReference type="GeneID" id="18757565"/>
<dbReference type="Pfam" id="PF08031">
    <property type="entry name" value="BBE"/>
    <property type="match status" value="1"/>
</dbReference>
<dbReference type="AlphaFoldDB" id="K1XFW7"/>
<name>K1XFW7_MARBU</name>
<dbReference type="Proteomes" id="UP000006753">
    <property type="component" value="Unassembled WGS sequence"/>
</dbReference>
<evidence type="ECO:0000313" key="6">
    <source>
        <dbReference type="Proteomes" id="UP000006753"/>
    </source>
</evidence>
<dbReference type="InterPro" id="IPR012951">
    <property type="entry name" value="BBE"/>
</dbReference>
<dbReference type="EMBL" id="JH921430">
    <property type="protein sequence ID" value="EKD19678.1"/>
    <property type="molecule type" value="Genomic_DNA"/>
</dbReference>
<dbReference type="PROSITE" id="PS51257">
    <property type="entry name" value="PROKAR_LIPOPROTEIN"/>
    <property type="match status" value="1"/>
</dbReference>
<proteinExistence type="inferred from homology"/>
<dbReference type="GO" id="GO:0016491">
    <property type="term" value="F:oxidoreductase activity"/>
    <property type="evidence" value="ECO:0007669"/>
    <property type="project" value="UniProtKB-KW"/>
</dbReference>
<evidence type="ECO:0000256" key="3">
    <source>
        <dbReference type="SAM" id="SignalP"/>
    </source>
</evidence>